<dbReference type="InterPro" id="IPR034154">
    <property type="entry name" value="TOPRIM_DnaG/twinkle"/>
</dbReference>
<dbReference type="RefSeq" id="WP_385953304.1">
    <property type="nucleotide sequence ID" value="NZ_JBHSUB010000016.1"/>
</dbReference>
<feature type="non-terminal residue" evidence="2">
    <location>
        <position position="1"/>
    </location>
</feature>
<dbReference type="EMBL" id="JBHSUB010000016">
    <property type="protein sequence ID" value="MFC6379224.1"/>
    <property type="molecule type" value="Genomic_DNA"/>
</dbReference>
<protein>
    <submittedName>
        <fullName evidence="2">Toprim domain-containing protein</fullName>
    </submittedName>
</protein>
<keyword evidence="3" id="KW-1185">Reference proteome</keyword>
<dbReference type="InterPro" id="IPR006171">
    <property type="entry name" value="TOPRIM_dom"/>
</dbReference>
<name>A0ABW1W2C6_9GAMM</name>
<evidence type="ECO:0000259" key="1">
    <source>
        <dbReference type="Pfam" id="PF13362"/>
    </source>
</evidence>
<feature type="non-terminal residue" evidence="2">
    <location>
        <position position="290"/>
    </location>
</feature>
<dbReference type="Proteomes" id="UP001596230">
    <property type="component" value="Unassembled WGS sequence"/>
</dbReference>
<sequence length="290" mass="31310">KIGSKKLVAGSAKKGAYHTVNAPQKPQAVILAEGYATALSVSLMRPEALAVAAIDAGNLLPVAEVMRGKYPQAKIIIAADNDYHDDEPNTGKLAAIKAAQAVSGWLTLPPGDHKADWDDYRQQHGLEASTAAFNEGLYQPQGEAMNATLQVTDGGKGGQQSDPLKPHVKSRKDGIYWIEPKTDKDTGEIISKESWLSSPLDVIGTGRDDKDQYLILRWVPYGETSPVTAPLPLADVGEREGWRTLKAGGVNITTKSGLRAILADWLQMSGNREIWRVSHATGWQCGAYIM</sequence>
<comment type="caution">
    <text evidence="2">The sequence shown here is derived from an EMBL/GenBank/DDBJ whole genome shotgun (WGS) entry which is preliminary data.</text>
</comment>
<dbReference type="CDD" id="cd01029">
    <property type="entry name" value="TOPRIM_primases"/>
    <property type="match status" value="1"/>
</dbReference>
<organism evidence="2 3">
    <name type="scientific">Tatumella terrea</name>
    <dbReference type="NCBI Taxonomy" id="419007"/>
    <lineage>
        <taxon>Bacteria</taxon>
        <taxon>Pseudomonadati</taxon>
        <taxon>Pseudomonadota</taxon>
        <taxon>Gammaproteobacteria</taxon>
        <taxon>Enterobacterales</taxon>
        <taxon>Erwiniaceae</taxon>
        <taxon>Tatumella</taxon>
    </lineage>
</organism>
<feature type="domain" description="Toprim" evidence="1">
    <location>
        <begin position="29"/>
        <end position="125"/>
    </location>
</feature>
<dbReference type="Pfam" id="PF13362">
    <property type="entry name" value="Toprim_3"/>
    <property type="match status" value="1"/>
</dbReference>
<proteinExistence type="predicted"/>
<gene>
    <name evidence="2" type="ORF">ACFP9W_14300</name>
</gene>
<evidence type="ECO:0000313" key="3">
    <source>
        <dbReference type="Proteomes" id="UP001596230"/>
    </source>
</evidence>
<evidence type="ECO:0000313" key="2">
    <source>
        <dbReference type="EMBL" id="MFC6379224.1"/>
    </source>
</evidence>
<accession>A0ABW1W2C6</accession>
<reference evidence="3" key="1">
    <citation type="journal article" date="2019" name="Int. J. Syst. Evol. Microbiol.">
        <title>The Global Catalogue of Microorganisms (GCM) 10K type strain sequencing project: providing services to taxonomists for standard genome sequencing and annotation.</title>
        <authorList>
            <consortium name="The Broad Institute Genomics Platform"/>
            <consortium name="The Broad Institute Genome Sequencing Center for Infectious Disease"/>
            <person name="Wu L."/>
            <person name="Ma J."/>
        </authorList>
    </citation>
    <scope>NUCLEOTIDE SEQUENCE [LARGE SCALE GENOMIC DNA]</scope>
    <source>
        <strain evidence="3">CGMCC 1.18518</strain>
    </source>
</reference>